<proteinExistence type="predicted"/>
<evidence type="ECO:0000313" key="4">
    <source>
        <dbReference type="Proteomes" id="UP000535182"/>
    </source>
</evidence>
<accession>A0A9X0U3T8</accession>
<protein>
    <recommendedName>
        <fullName evidence="5">Adhesin domain-containing protein</fullName>
    </recommendedName>
</protein>
<dbReference type="AlphaFoldDB" id="A0A9X0U3T8"/>
<evidence type="ECO:0000256" key="2">
    <source>
        <dbReference type="SAM" id="SignalP"/>
    </source>
</evidence>
<evidence type="ECO:0008006" key="5">
    <source>
        <dbReference type="Google" id="ProtNLM"/>
    </source>
</evidence>
<dbReference type="EMBL" id="JACHEB010000004">
    <property type="protein sequence ID" value="MBB5328704.1"/>
    <property type="molecule type" value="Genomic_DNA"/>
</dbReference>
<keyword evidence="2" id="KW-0732">Signal</keyword>
<sequence length="242" mass="26178">MRKSLCYALIFAATLTAHAYQSAQKSQSNQNSQSESMDCTDSDKPITTHDYTAAPADIVQPHHLELTRPFDTSAKLKLHICRADLRVNIQPDSSQIKLTVLLNSESGSYNIANYIKTIRIQPDKGVIQLNFPKGAHATVTVTLPMGLNSDNEINLGYGNLNFNAAGSAGHREFNVGMGQMDLLLDKDKSYAKMAVNIGLGTLHDHRPGGSDGHVNVTKVYPGTGAGSLEINVGMGILDIRND</sequence>
<evidence type="ECO:0000313" key="3">
    <source>
        <dbReference type="EMBL" id="MBB5328704.1"/>
    </source>
</evidence>
<gene>
    <name evidence="3" type="ORF">HDF14_002314</name>
</gene>
<feature type="signal peptide" evidence="2">
    <location>
        <begin position="1"/>
        <end position="19"/>
    </location>
</feature>
<dbReference type="Proteomes" id="UP000535182">
    <property type="component" value="Unassembled WGS sequence"/>
</dbReference>
<comment type="caution">
    <text evidence="3">The sequence shown here is derived from an EMBL/GenBank/DDBJ whole genome shotgun (WGS) entry which is preliminary data.</text>
</comment>
<reference evidence="3 4" key="1">
    <citation type="submission" date="2020-08" db="EMBL/GenBank/DDBJ databases">
        <title>Genomic Encyclopedia of Type Strains, Phase IV (KMG-V): Genome sequencing to study the core and pangenomes of soil and plant-associated prokaryotes.</title>
        <authorList>
            <person name="Whitman W."/>
        </authorList>
    </citation>
    <scope>NUCLEOTIDE SEQUENCE [LARGE SCALE GENOMIC DNA]</scope>
    <source>
        <strain evidence="3 4">X5P2</strain>
    </source>
</reference>
<evidence type="ECO:0000256" key="1">
    <source>
        <dbReference type="SAM" id="MobiDB-lite"/>
    </source>
</evidence>
<organism evidence="3 4">
    <name type="scientific">Tunturiibacter gelidiferens</name>
    <dbReference type="NCBI Taxonomy" id="3069689"/>
    <lineage>
        <taxon>Bacteria</taxon>
        <taxon>Pseudomonadati</taxon>
        <taxon>Acidobacteriota</taxon>
        <taxon>Terriglobia</taxon>
        <taxon>Terriglobales</taxon>
        <taxon>Acidobacteriaceae</taxon>
        <taxon>Tunturiibacter</taxon>
    </lineage>
</organism>
<feature type="region of interest" description="Disordered" evidence="1">
    <location>
        <begin position="26"/>
        <end position="46"/>
    </location>
</feature>
<dbReference type="RefSeq" id="WP_183976414.1">
    <property type="nucleotide sequence ID" value="NZ_JACHEB010000004.1"/>
</dbReference>
<keyword evidence="4" id="KW-1185">Reference proteome</keyword>
<feature type="chain" id="PRO_5040889811" description="Adhesin domain-containing protein" evidence="2">
    <location>
        <begin position="20"/>
        <end position="242"/>
    </location>
</feature>
<name>A0A9X0U3T8_9BACT</name>